<dbReference type="EMBL" id="KQ414638">
    <property type="protein sequence ID" value="KOC66907.1"/>
    <property type="molecule type" value="Genomic_DNA"/>
</dbReference>
<evidence type="ECO:0000313" key="1">
    <source>
        <dbReference type="EMBL" id="KOC66907.1"/>
    </source>
</evidence>
<accession>A0A0L7R7P6</accession>
<evidence type="ECO:0000313" key="2">
    <source>
        <dbReference type="Proteomes" id="UP000053825"/>
    </source>
</evidence>
<proteinExistence type="predicted"/>
<sequence length="78" mass="8848">MEQNIKRKKVTKESIVHDIASAVSGISESLISMNESYRSLLKVNRALVLFIQNTKKQQNLDNVQSDLEQATIVEEESE</sequence>
<protein>
    <submittedName>
        <fullName evidence="1">Uncharacterized protein</fullName>
    </submittedName>
</protein>
<gene>
    <name evidence="1" type="ORF">WH47_11971</name>
</gene>
<reference evidence="1 2" key="1">
    <citation type="submission" date="2015-07" db="EMBL/GenBank/DDBJ databases">
        <title>The genome of Habropoda laboriosa.</title>
        <authorList>
            <person name="Pan H."/>
            <person name="Kapheim K."/>
        </authorList>
    </citation>
    <scope>NUCLEOTIDE SEQUENCE [LARGE SCALE GENOMIC DNA]</scope>
    <source>
        <strain evidence="1">0110345459</strain>
    </source>
</reference>
<name>A0A0L7R7P6_9HYME</name>
<keyword evidence="2" id="KW-1185">Reference proteome</keyword>
<organism evidence="1 2">
    <name type="scientific">Habropoda laboriosa</name>
    <dbReference type="NCBI Taxonomy" id="597456"/>
    <lineage>
        <taxon>Eukaryota</taxon>
        <taxon>Metazoa</taxon>
        <taxon>Ecdysozoa</taxon>
        <taxon>Arthropoda</taxon>
        <taxon>Hexapoda</taxon>
        <taxon>Insecta</taxon>
        <taxon>Pterygota</taxon>
        <taxon>Neoptera</taxon>
        <taxon>Endopterygota</taxon>
        <taxon>Hymenoptera</taxon>
        <taxon>Apocrita</taxon>
        <taxon>Aculeata</taxon>
        <taxon>Apoidea</taxon>
        <taxon>Anthophila</taxon>
        <taxon>Apidae</taxon>
        <taxon>Habropoda</taxon>
    </lineage>
</organism>
<dbReference type="AlphaFoldDB" id="A0A0L7R7P6"/>
<dbReference type="Proteomes" id="UP000053825">
    <property type="component" value="Unassembled WGS sequence"/>
</dbReference>